<organism evidence="1 2">
    <name type="scientific">Fasciola hepatica</name>
    <name type="common">Liver fluke</name>
    <dbReference type="NCBI Taxonomy" id="6192"/>
    <lineage>
        <taxon>Eukaryota</taxon>
        <taxon>Metazoa</taxon>
        <taxon>Spiralia</taxon>
        <taxon>Lophotrochozoa</taxon>
        <taxon>Platyhelminthes</taxon>
        <taxon>Trematoda</taxon>
        <taxon>Digenea</taxon>
        <taxon>Plagiorchiida</taxon>
        <taxon>Echinostomata</taxon>
        <taxon>Echinostomatoidea</taxon>
        <taxon>Fasciolidae</taxon>
        <taxon>Fasciola</taxon>
    </lineage>
</organism>
<sequence>MRDKPVTKDSYLCSHTRSIRTPEVRAKSIPALPYLTCWGTNKSDKYANNPLLESNNKILSNDADLISRSLNEKMNKRATYLTINPPRMDHSRHMDLLGSGSCSRGTCNTDRATRLFTHAHSHVIFVVRLLTLALLLECPWIM</sequence>
<name>A0A4E0REZ0_FASHE</name>
<dbReference type="EMBL" id="JXXN02000427">
    <property type="protein sequence ID" value="THD27429.1"/>
    <property type="molecule type" value="Genomic_DNA"/>
</dbReference>
<evidence type="ECO:0000313" key="2">
    <source>
        <dbReference type="Proteomes" id="UP000230066"/>
    </source>
</evidence>
<gene>
    <name evidence="1" type="ORF">D915_001766</name>
</gene>
<dbReference type="Proteomes" id="UP000230066">
    <property type="component" value="Unassembled WGS sequence"/>
</dbReference>
<dbReference type="AlphaFoldDB" id="A0A4E0REZ0"/>
<accession>A0A4E0REZ0</accession>
<proteinExistence type="predicted"/>
<protein>
    <submittedName>
        <fullName evidence="1">Uncharacterized protein</fullName>
    </submittedName>
</protein>
<keyword evidence="2" id="KW-1185">Reference proteome</keyword>
<comment type="caution">
    <text evidence="1">The sequence shown here is derived from an EMBL/GenBank/DDBJ whole genome shotgun (WGS) entry which is preliminary data.</text>
</comment>
<reference evidence="1" key="1">
    <citation type="submission" date="2019-03" db="EMBL/GenBank/DDBJ databases">
        <title>Improved annotation for the trematode Fasciola hepatica.</title>
        <authorList>
            <person name="Choi Y.-J."/>
            <person name="Martin J."/>
            <person name="Mitreva M."/>
        </authorList>
    </citation>
    <scope>NUCLEOTIDE SEQUENCE [LARGE SCALE GENOMIC DNA]</scope>
</reference>
<evidence type="ECO:0000313" key="1">
    <source>
        <dbReference type="EMBL" id="THD27429.1"/>
    </source>
</evidence>